<keyword evidence="2" id="KW-1185">Reference proteome</keyword>
<dbReference type="EMBL" id="JAUKVY010000018">
    <property type="protein sequence ID" value="MDO1535160.1"/>
    <property type="molecule type" value="Genomic_DNA"/>
</dbReference>
<evidence type="ECO:0000313" key="2">
    <source>
        <dbReference type="Proteomes" id="UP001169027"/>
    </source>
</evidence>
<reference evidence="1" key="1">
    <citation type="submission" date="2023-06" db="EMBL/GenBank/DDBJ databases">
        <authorList>
            <person name="Jiang Y."/>
            <person name="Liu Q."/>
        </authorList>
    </citation>
    <scope>NUCLEOTIDE SEQUENCE</scope>
    <source>
        <strain evidence="1">CGMCC 1.12090</strain>
    </source>
</reference>
<sequence>MNRLLLLTLAIALAGCGVPSNEVVRMRDGVLRATTTADAAAYCQKDRTTLRVVGKAPAEGGVLFVCDR</sequence>
<evidence type="ECO:0008006" key="3">
    <source>
        <dbReference type="Google" id="ProtNLM"/>
    </source>
</evidence>
<evidence type="ECO:0000313" key="1">
    <source>
        <dbReference type="EMBL" id="MDO1535160.1"/>
    </source>
</evidence>
<dbReference type="Proteomes" id="UP001169027">
    <property type="component" value="Unassembled WGS sequence"/>
</dbReference>
<dbReference type="RefSeq" id="WP_301812869.1">
    <property type="nucleotide sequence ID" value="NZ_JAUJZH010000018.1"/>
</dbReference>
<protein>
    <recommendedName>
        <fullName evidence="3">Lipoprotein</fullName>
    </recommendedName>
</protein>
<accession>A0ABT8S8N0</accession>
<gene>
    <name evidence="1" type="ORF">Q2T77_22960</name>
</gene>
<dbReference type="PROSITE" id="PS51257">
    <property type="entry name" value="PROKAR_LIPOPROTEIN"/>
    <property type="match status" value="1"/>
</dbReference>
<comment type="caution">
    <text evidence="1">The sequence shown here is derived from an EMBL/GenBank/DDBJ whole genome shotgun (WGS) entry which is preliminary data.</text>
</comment>
<name>A0ABT8S8N0_9BURK</name>
<organism evidence="1 2">
    <name type="scientific">Variovorax ginsengisoli</name>
    <dbReference type="NCBI Taxonomy" id="363844"/>
    <lineage>
        <taxon>Bacteria</taxon>
        <taxon>Pseudomonadati</taxon>
        <taxon>Pseudomonadota</taxon>
        <taxon>Betaproteobacteria</taxon>
        <taxon>Burkholderiales</taxon>
        <taxon>Comamonadaceae</taxon>
        <taxon>Variovorax</taxon>
    </lineage>
</organism>
<proteinExistence type="predicted"/>